<protein>
    <submittedName>
        <fullName evidence="1">Uncharacterized protein</fullName>
    </submittedName>
</protein>
<proteinExistence type="predicted"/>
<dbReference type="Proteomes" id="UP000306954">
    <property type="component" value="Unassembled WGS sequence"/>
</dbReference>
<reference evidence="1 2" key="1">
    <citation type="submission" date="2019-03" db="EMBL/GenBank/DDBJ databases">
        <title>Sequencing 23 genomes of Wallemia ichthyophaga.</title>
        <authorList>
            <person name="Gostincar C."/>
        </authorList>
    </citation>
    <scope>NUCLEOTIDE SEQUENCE [LARGE SCALE GENOMIC DNA]</scope>
    <source>
        <strain evidence="1 2">EXF-8621</strain>
    </source>
</reference>
<sequence length="77" mass="8876">MNSFTSNERKYDELHQYCEILGRIERIQLCQQLYTLSSEIMAVSVASDYTVSPTEDVKDMLFAYDVAYFASMLTDSV</sequence>
<organism evidence="1 2">
    <name type="scientific">Wallemia ichthyophaga</name>
    <dbReference type="NCBI Taxonomy" id="245174"/>
    <lineage>
        <taxon>Eukaryota</taxon>
        <taxon>Fungi</taxon>
        <taxon>Dikarya</taxon>
        <taxon>Basidiomycota</taxon>
        <taxon>Wallemiomycotina</taxon>
        <taxon>Wallemiomycetes</taxon>
        <taxon>Wallemiales</taxon>
        <taxon>Wallemiaceae</taxon>
        <taxon>Wallemia</taxon>
    </lineage>
</organism>
<dbReference type="EMBL" id="SPOF01000156">
    <property type="protein sequence ID" value="TIB07002.1"/>
    <property type="molecule type" value="Genomic_DNA"/>
</dbReference>
<accession>A0A4T0GZ26</accession>
<evidence type="ECO:0000313" key="2">
    <source>
        <dbReference type="Proteomes" id="UP000306954"/>
    </source>
</evidence>
<gene>
    <name evidence="1" type="ORF">E3P90_04161</name>
</gene>
<name>A0A4T0GZ26_WALIC</name>
<dbReference type="AlphaFoldDB" id="A0A4T0GZ26"/>
<evidence type="ECO:0000313" key="1">
    <source>
        <dbReference type="EMBL" id="TIB07002.1"/>
    </source>
</evidence>
<comment type="caution">
    <text evidence="1">The sequence shown here is derived from an EMBL/GenBank/DDBJ whole genome shotgun (WGS) entry which is preliminary data.</text>
</comment>